<evidence type="ECO:0000259" key="14">
    <source>
        <dbReference type="PROSITE" id="PS51747"/>
    </source>
</evidence>
<dbReference type="InterPro" id="IPR002125">
    <property type="entry name" value="CMP_dCMP_dom"/>
</dbReference>
<evidence type="ECO:0000256" key="9">
    <source>
        <dbReference type="ARBA" id="ARBA00049558"/>
    </source>
</evidence>
<keyword evidence="5 12" id="KW-0479">Metal-binding</keyword>
<dbReference type="CDD" id="cd01283">
    <property type="entry name" value="cytidine_deaminase"/>
    <property type="match status" value="1"/>
</dbReference>
<dbReference type="SUPFAM" id="SSF53927">
    <property type="entry name" value="Cytidine deaminase-like"/>
    <property type="match status" value="1"/>
</dbReference>
<dbReference type="OMA" id="LTHFTCV"/>
<comment type="similarity">
    <text evidence="3 13">Belongs to the cytidine and deoxycytidylate deaminase family.</text>
</comment>
<dbReference type="CGD" id="CAL0000191434">
    <property type="gene designation" value="orf19.3123.2"/>
</dbReference>
<evidence type="ECO:0000256" key="10">
    <source>
        <dbReference type="PIRSR" id="PIRSR606262-1"/>
    </source>
</evidence>
<evidence type="ECO:0000313" key="16">
    <source>
        <dbReference type="EMBL" id="AOW29407.1"/>
    </source>
</evidence>
<reference evidence="16 17" key="3">
    <citation type="journal article" date="2013" name="Genome Biol.">
        <title>Assembly of a phased diploid Candida albicans genome facilitates allele-specific measurements and provides a simple model for repeat and indel structure.</title>
        <authorList>
            <person name="Muzzey D."/>
            <person name="Schwartz K."/>
            <person name="Weissman J.S."/>
            <person name="Sherlock G."/>
        </authorList>
    </citation>
    <scope>NUCLEOTIDE SEQUENCE [LARGE SCALE GENOMIC DNA]</scope>
    <source>
        <strain evidence="17">SC5314 / ATCC MYA-2876</strain>
    </source>
</reference>
<feature type="binding site" evidence="11">
    <location>
        <begin position="56"/>
        <end position="62"/>
    </location>
    <ligand>
        <name>substrate</name>
    </ligand>
</feature>
<dbReference type="GO" id="GO:0008655">
    <property type="term" value="P:pyrimidine-containing compound salvage"/>
    <property type="evidence" value="ECO:0007669"/>
    <property type="project" value="EnsemblFungi"/>
</dbReference>
<dbReference type="Gene3D" id="3.40.140.10">
    <property type="entry name" value="Cytidine Deaminase, domain 2"/>
    <property type="match status" value="1"/>
</dbReference>
<dbReference type="GO" id="GO:0005634">
    <property type="term" value="C:nucleus"/>
    <property type="evidence" value="ECO:0007669"/>
    <property type="project" value="EnsemblFungi"/>
</dbReference>
<evidence type="ECO:0000256" key="5">
    <source>
        <dbReference type="ARBA" id="ARBA00022723"/>
    </source>
</evidence>
<dbReference type="InParanoid" id="A0A1D8PMQ1"/>
<dbReference type="FunCoup" id="A0A1D8PMQ1">
    <property type="interactions" value="171"/>
</dbReference>
<dbReference type="GO" id="GO:0042802">
    <property type="term" value="F:identical protein binding"/>
    <property type="evidence" value="ECO:0007669"/>
    <property type="project" value="EnsemblFungi"/>
</dbReference>
<dbReference type="Proteomes" id="UP000000559">
    <property type="component" value="Chromosome 4"/>
</dbReference>
<evidence type="ECO:0000256" key="11">
    <source>
        <dbReference type="PIRSR" id="PIRSR606262-2"/>
    </source>
</evidence>
<dbReference type="GO" id="GO:0006217">
    <property type="term" value="P:deoxycytidine catabolic process"/>
    <property type="evidence" value="ECO:0007669"/>
    <property type="project" value="EnsemblFungi"/>
</dbReference>
<proteinExistence type="inferred from homology"/>
<dbReference type="Pfam" id="PF00383">
    <property type="entry name" value="dCMP_cyt_deam_1"/>
    <property type="match status" value="1"/>
</dbReference>
<dbReference type="EMBL" id="CP017626">
    <property type="protein sequence ID" value="AOW29407.1"/>
    <property type="molecule type" value="Genomic_DNA"/>
</dbReference>
<comment type="cofactor">
    <cofactor evidence="1 12 13">
        <name>Zn(2+)</name>
        <dbReference type="ChEBI" id="CHEBI:29105"/>
    </cofactor>
</comment>
<dbReference type="PANTHER" id="PTHR11644">
    <property type="entry name" value="CYTIDINE DEAMINASE"/>
    <property type="match status" value="1"/>
</dbReference>
<comment type="catalytic activity">
    <reaction evidence="13">
        <text>2'-deoxycytidine + H2O + H(+) = 2'-deoxyuridine + NH4(+)</text>
        <dbReference type="Rhea" id="RHEA:13433"/>
        <dbReference type="ChEBI" id="CHEBI:15377"/>
        <dbReference type="ChEBI" id="CHEBI:15378"/>
        <dbReference type="ChEBI" id="CHEBI:15698"/>
        <dbReference type="ChEBI" id="CHEBI:16450"/>
        <dbReference type="ChEBI" id="CHEBI:28938"/>
        <dbReference type="EC" id="3.5.4.5"/>
    </reaction>
</comment>
<dbReference type="OrthoDB" id="414540at2759"/>
<dbReference type="InterPro" id="IPR016193">
    <property type="entry name" value="Cytidine_deaminase-like"/>
</dbReference>
<dbReference type="AlphaFoldDB" id="A0A1D8PMQ1"/>
<feature type="active site" description="Proton donor" evidence="10">
    <location>
        <position position="69"/>
    </location>
</feature>
<accession>A0A1D8PMQ1</accession>
<evidence type="ECO:0000256" key="12">
    <source>
        <dbReference type="PIRSR" id="PIRSR606262-3"/>
    </source>
</evidence>
<dbReference type="GeneID" id="30515286"/>
<evidence type="ECO:0000313" key="15">
    <source>
        <dbReference type="CGD" id="CAL0000191434"/>
    </source>
</evidence>
<dbReference type="InterPro" id="IPR016192">
    <property type="entry name" value="APOBEC/CMP_deaminase_Zn-bd"/>
</dbReference>
<dbReference type="SMR" id="A0A1D8PMQ1"/>
<reference evidence="16 17" key="1">
    <citation type="journal article" date="2004" name="Proc. Natl. Acad. Sci. U.S.A.">
        <title>The diploid genome sequence of Candida albicans.</title>
        <authorList>
            <person name="Jones T."/>
            <person name="Federspiel N.A."/>
            <person name="Chibana H."/>
            <person name="Dungan J."/>
            <person name="Kalman S."/>
            <person name="Magee B.B."/>
            <person name="Newport G."/>
            <person name="Thorstenson Y.R."/>
            <person name="Agabian N."/>
            <person name="Magee P.T."/>
            <person name="Davis R.W."/>
            <person name="Scherer S."/>
        </authorList>
    </citation>
    <scope>NUCLEOTIDE SEQUENCE [LARGE SCALE GENOMIC DNA]</scope>
    <source>
        <strain evidence="17">SC5314 / ATCC MYA-2876</strain>
    </source>
</reference>
<dbReference type="GO" id="GO:0008270">
    <property type="term" value="F:zinc ion binding"/>
    <property type="evidence" value="ECO:0000318"/>
    <property type="project" value="GO_Central"/>
</dbReference>
<dbReference type="InterPro" id="IPR050202">
    <property type="entry name" value="Cyt/Deoxycyt_deaminase"/>
</dbReference>
<evidence type="ECO:0000256" key="7">
    <source>
        <dbReference type="ARBA" id="ARBA00022833"/>
    </source>
</evidence>
<dbReference type="STRING" id="237561.A0A1D8PMQ1"/>
<keyword evidence="7 12" id="KW-0862">Zinc</keyword>
<organism evidence="16 17">
    <name type="scientific">Candida albicans (strain SC5314 / ATCC MYA-2876)</name>
    <name type="common">Yeast</name>
    <dbReference type="NCBI Taxonomy" id="237561"/>
    <lineage>
        <taxon>Eukaryota</taxon>
        <taxon>Fungi</taxon>
        <taxon>Dikarya</taxon>
        <taxon>Ascomycota</taxon>
        <taxon>Saccharomycotina</taxon>
        <taxon>Pichiomycetes</taxon>
        <taxon>Debaryomycetaceae</taxon>
        <taxon>Candida/Lodderomyces clade</taxon>
        <taxon>Candida</taxon>
    </lineage>
</organism>
<comment type="function">
    <text evidence="2 13">This enzyme scavenges exogenous and endogenous cytidine and 2'-deoxycytidine for UMP synthesis.</text>
</comment>
<dbReference type="GO" id="GO:0006216">
    <property type="term" value="P:cytidine catabolic process"/>
    <property type="evidence" value="ECO:0007669"/>
    <property type="project" value="EnsemblFungi"/>
</dbReference>
<dbReference type="KEGG" id="cal:CAALFM_C406860CA"/>
<dbReference type="GO" id="GO:0005829">
    <property type="term" value="C:cytosol"/>
    <property type="evidence" value="ECO:0000318"/>
    <property type="project" value="GO_Central"/>
</dbReference>
<protein>
    <recommendedName>
        <fullName evidence="4 13">Cytidine deaminase</fullName>
        <ecNumber evidence="4 13">3.5.4.5</ecNumber>
    </recommendedName>
    <alternativeName>
        <fullName evidence="8 13">Cytidine aminohydrolase</fullName>
    </alternativeName>
</protein>
<dbReference type="NCBIfam" id="TIGR01354">
    <property type="entry name" value="cyt_deam_tetra"/>
    <property type="match status" value="1"/>
</dbReference>
<feature type="binding site" evidence="12">
    <location>
        <position position="103"/>
    </location>
    <ligand>
        <name>Zn(2+)</name>
        <dbReference type="ChEBI" id="CHEBI:29105"/>
        <note>catalytic</note>
    </ligand>
</feature>
<evidence type="ECO:0000256" key="4">
    <source>
        <dbReference type="ARBA" id="ARBA00012783"/>
    </source>
</evidence>
<evidence type="ECO:0000256" key="6">
    <source>
        <dbReference type="ARBA" id="ARBA00022801"/>
    </source>
</evidence>
<feature type="binding site" evidence="12">
    <location>
        <position position="100"/>
    </location>
    <ligand>
        <name>Zn(2+)</name>
        <dbReference type="ChEBI" id="CHEBI:29105"/>
        <note>catalytic</note>
    </ligand>
</feature>
<keyword evidence="17" id="KW-1185">Reference proteome</keyword>
<dbReference type="PROSITE" id="PS51747">
    <property type="entry name" value="CYT_DCMP_DEAMINASES_2"/>
    <property type="match status" value="1"/>
</dbReference>
<evidence type="ECO:0000256" key="2">
    <source>
        <dbReference type="ARBA" id="ARBA00003949"/>
    </source>
</evidence>
<dbReference type="FunFam" id="3.40.140.10:FF:000008">
    <property type="entry name" value="Cytidine deaminase"/>
    <property type="match status" value="1"/>
</dbReference>
<dbReference type="PROSITE" id="PS00903">
    <property type="entry name" value="CYT_DCMP_DEAMINASES_1"/>
    <property type="match status" value="1"/>
</dbReference>
<feature type="binding site" evidence="12">
    <location>
        <position position="67"/>
    </location>
    <ligand>
        <name>Zn(2+)</name>
        <dbReference type="ChEBI" id="CHEBI:29105"/>
        <note>catalytic</note>
    </ligand>
</feature>
<dbReference type="EC" id="3.5.4.5" evidence="4 13"/>
<dbReference type="InterPro" id="IPR006262">
    <property type="entry name" value="Cyt_deam_tetra"/>
</dbReference>
<dbReference type="GO" id="GO:0004126">
    <property type="term" value="F:cytidine deaminase activity"/>
    <property type="evidence" value="ECO:0000318"/>
    <property type="project" value="GO_Central"/>
</dbReference>
<dbReference type="VEuPathDB" id="FungiDB:C4_06860C_A"/>
<dbReference type="NCBIfam" id="NF004064">
    <property type="entry name" value="PRK05578.1"/>
    <property type="match status" value="1"/>
</dbReference>
<evidence type="ECO:0000256" key="3">
    <source>
        <dbReference type="ARBA" id="ARBA00006576"/>
    </source>
</evidence>
<evidence type="ECO:0000256" key="13">
    <source>
        <dbReference type="RuleBase" id="RU364006"/>
    </source>
</evidence>
<evidence type="ECO:0000256" key="1">
    <source>
        <dbReference type="ARBA" id="ARBA00001947"/>
    </source>
</evidence>
<evidence type="ECO:0000313" key="17">
    <source>
        <dbReference type="Proteomes" id="UP000000559"/>
    </source>
</evidence>
<comment type="catalytic activity">
    <reaction evidence="9 13">
        <text>cytidine + H2O + H(+) = uridine + NH4(+)</text>
        <dbReference type="Rhea" id="RHEA:16069"/>
        <dbReference type="ChEBI" id="CHEBI:15377"/>
        <dbReference type="ChEBI" id="CHEBI:15378"/>
        <dbReference type="ChEBI" id="CHEBI:16704"/>
        <dbReference type="ChEBI" id="CHEBI:17562"/>
        <dbReference type="ChEBI" id="CHEBI:28938"/>
        <dbReference type="EC" id="3.5.4.5"/>
    </reaction>
</comment>
<feature type="domain" description="CMP/dCMP-type deaminase" evidence="14">
    <location>
        <begin position="15"/>
        <end position="141"/>
    </location>
</feature>
<sequence length="147" mass="16209">MSIPKYTDHKELTDAEFTNLKENVIKAKSAAYCPYSKFRVGCTLLTESGEFISGANVENASYGAGVCAERTAIVKAVTDGHKKYKAIAVAGNTKDPITPCGICRQFIREFAPEIPVYMFNEENRFIKVYLQDLLPLSFGPEDLGVSN</sequence>
<name>A0A1D8PMQ1_CANAL</name>
<evidence type="ECO:0000256" key="8">
    <source>
        <dbReference type="ARBA" id="ARBA00032005"/>
    </source>
</evidence>
<dbReference type="PANTHER" id="PTHR11644:SF2">
    <property type="entry name" value="CYTIDINE DEAMINASE"/>
    <property type="match status" value="1"/>
</dbReference>
<gene>
    <name evidence="16" type="ordered locus">CAALFM_C406860CA</name>
    <name evidence="15" type="ordered locus">orf19.3123.2</name>
</gene>
<keyword evidence="6 13" id="KW-0378">Hydrolase</keyword>
<dbReference type="RefSeq" id="XP_019330944.1">
    <property type="nucleotide sequence ID" value="XM_019475399.1"/>
</dbReference>
<reference evidence="16 17" key="2">
    <citation type="journal article" date="2007" name="Genome Biol.">
        <title>Assembly of the Candida albicans genome into sixteen supercontigs aligned on the eight chromosomes.</title>
        <authorList>
            <person name="van het Hoog M."/>
            <person name="Rast T.J."/>
            <person name="Martchenko M."/>
            <person name="Grindle S."/>
            <person name="Dignard D."/>
            <person name="Hogues H."/>
            <person name="Cuomo C."/>
            <person name="Berriman M."/>
            <person name="Scherer S."/>
            <person name="Magee B.B."/>
            <person name="Whiteway M."/>
            <person name="Chibana H."/>
            <person name="Nantel A."/>
            <person name="Magee P.T."/>
        </authorList>
    </citation>
    <scope>GENOME REANNOTATION</scope>
    <source>
        <strain evidence="17">SC5314 / ATCC MYA-2876</strain>
    </source>
</reference>